<dbReference type="EC" id="1.14.11.55" evidence="10"/>
<dbReference type="InterPro" id="IPR012774">
    <property type="entry name" value="EctD"/>
</dbReference>
<evidence type="ECO:0000256" key="9">
    <source>
        <dbReference type="ARBA" id="ARBA00049228"/>
    </source>
</evidence>
<dbReference type="GO" id="GO:0016491">
    <property type="term" value="F:oxidoreductase activity"/>
    <property type="evidence" value="ECO:0007669"/>
    <property type="project" value="UniProtKB-KW"/>
</dbReference>
<dbReference type="SUPFAM" id="SSF51197">
    <property type="entry name" value="Clavaminate synthase-like"/>
    <property type="match status" value="1"/>
</dbReference>
<reference evidence="12" key="1">
    <citation type="journal article" date="2019" name="Int. J. Syst. Evol. Microbiol.">
        <title>The Global Catalogue of Microorganisms (GCM) 10K type strain sequencing project: providing services to taxonomists for standard genome sequencing and annotation.</title>
        <authorList>
            <consortium name="The Broad Institute Genomics Platform"/>
            <consortium name="The Broad Institute Genome Sequencing Center for Infectious Disease"/>
            <person name="Wu L."/>
            <person name="Ma J."/>
        </authorList>
    </citation>
    <scope>NUCLEOTIDE SEQUENCE [LARGE SCALE GENOMIC DNA]</scope>
    <source>
        <strain evidence="12">CCUG 49018</strain>
    </source>
</reference>
<dbReference type="EMBL" id="JBHTMB010000110">
    <property type="protein sequence ID" value="MFD1234125.1"/>
    <property type="molecule type" value="Genomic_DNA"/>
</dbReference>
<dbReference type="Proteomes" id="UP001597182">
    <property type="component" value="Unassembled WGS sequence"/>
</dbReference>
<dbReference type="Gene3D" id="2.60.120.620">
    <property type="entry name" value="q2cbj1_9rhob like domain"/>
    <property type="match status" value="1"/>
</dbReference>
<dbReference type="RefSeq" id="WP_346090583.1">
    <property type="nucleotide sequence ID" value="NZ_BAABKS010000012.1"/>
</dbReference>
<evidence type="ECO:0000256" key="6">
    <source>
        <dbReference type="ARBA" id="ARBA00022964"/>
    </source>
</evidence>
<gene>
    <name evidence="11" type="primary">thpD</name>
    <name evidence="11" type="ORF">ACFQ34_12615</name>
</gene>
<evidence type="ECO:0000313" key="11">
    <source>
        <dbReference type="EMBL" id="MFD1234125.1"/>
    </source>
</evidence>
<dbReference type="NCBIfam" id="TIGR02408">
    <property type="entry name" value="ectoine_ThpD"/>
    <property type="match status" value="1"/>
</dbReference>
<keyword evidence="8" id="KW-0408">Iron</keyword>
<dbReference type="PANTHER" id="PTHR20883">
    <property type="entry name" value="PHYTANOYL-COA DIOXYGENASE DOMAIN CONTAINING 1"/>
    <property type="match status" value="1"/>
</dbReference>
<keyword evidence="6" id="KW-0223">Dioxygenase</keyword>
<evidence type="ECO:0000256" key="10">
    <source>
        <dbReference type="NCBIfam" id="TIGR02408"/>
    </source>
</evidence>
<dbReference type="Pfam" id="PF05721">
    <property type="entry name" value="PhyH"/>
    <property type="match status" value="1"/>
</dbReference>
<comment type="function">
    <text evidence="2">Involved in the biosynthesis of 5-hydroxyectoine, called compatible solute, which helps organisms to survive extreme osmotic stress by acting as a highly soluble organic osmolyte. Catalyzes the 2-oxoglutarate-dependent selective hydroxylation of L-ectoine to yield (4S,5S)-5-hydroxyectoine.</text>
</comment>
<comment type="catalytic activity">
    <reaction evidence="9">
        <text>L-ectoine + 2-oxoglutarate + O2 = 5-hydroxyectoine + succinate + CO2</text>
        <dbReference type="Rhea" id="RHEA:45740"/>
        <dbReference type="ChEBI" id="CHEBI:15379"/>
        <dbReference type="ChEBI" id="CHEBI:16526"/>
        <dbReference type="ChEBI" id="CHEBI:16810"/>
        <dbReference type="ChEBI" id="CHEBI:30031"/>
        <dbReference type="ChEBI" id="CHEBI:58515"/>
        <dbReference type="ChEBI" id="CHEBI:85413"/>
        <dbReference type="EC" id="1.14.11.55"/>
    </reaction>
</comment>
<evidence type="ECO:0000313" key="12">
    <source>
        <dbReference type="Proteomes" id="UP001597182"/>
    </source>
</evidence>
<dbReference type="InterPro" id="IPR008775">
    <property type="entry name" value="Phytyl_CoA_dOase-like"/>
</dbReference>
<evidence type="ECO:0000256" key="2">
    <source>
        <dbReference type="ARBA" id="ARBA00004063"/>
    </source>
</evidence>
<evidence type="ECO:0000256" key="5">
    <source>
        <dbReference type="ARBA" id="ARBA00022723"/>
    </source>
</evidence>
<keyword evidence="7 11" id="KW-0560">Oxidoreductase</keyword>
<organism evidence="11 12">
    <name type="scientific">Pseudonocardia benzenivorans</name>
    <dbReference type="NCBI Taxonomy" id="228005"/>
    <lineage>
        <taxon>Bacteria</taxon>
        <taxon>Bacillati</taxon>
        <taxon>Actinomycetota</taxon>
        <taxon>Actinomycetes</taxon>
        <taxon>Pseudonocardiales</taxon>
        <taxon>Pseudonocardiaceae</taxon>
        <taxon>Pseudonocardia</taxon>
    </lineage>
</organism>
<keyword evidence="5" id="KW-0479">Metal-binding</keyword>
<protein>
    <recommendedName>
        <fullName evidence="10">Ectoine hydroxylase</fullName>
        <ecNumber evidence="10">1.14.11.55</ecNumber>
    </recommendedName>
</protein>
<comment type="caution">
    <text evidence="11">The sequence shown here is derived from an EMBL/GenBank/DDBJ whole genome shotgun (WGS) entry which is preliminary data.</text>
</comment>
<proteinExistence type="inferred from homology"/>
<keyword evidence="12" id="KW-1185">Reference proteome</keyword>
<sequence length="303" mass="33244">MTAVTGSDRRTDDRYFTRIASTPALIERAEPTVWGGPEGGMFGAQELEAHERDGFVQVPQLLTAEEVAGYAAELDRLATDPAVRGDERCIVEKSSNEVRSIFEVHRISDAIARLVADDRVAGRARQILGSDVYVHQSRINYKPGFGGGGFYWHSDFETWHAEDGMPLPRAVSCSISLTENFAYNGCLMIMPGSHRTFVSCVGETPEDHYRASLKEQEIGTPDPDSLTALADRHGIAMLTGAAGSATFFDSNCMHGSSDNISPYPRSNIFVVFNSVENTSVEPFYAPGRRPDFIGARDFTPVPR</sequence>
<evidence type="ECO:0000256" key="1">
    <source>
        <dbReference type="ARBA" id="ARBA00001954"/>
    </source>
</evidence>
<evidence type="ECO:0000256" key="3">
    <source>
        <dbReference type="ARBA" id="ARBA00007851"/>
    </source>
</evidence>
<comment type="cofactor">
    <cofactor evidence="1">
        <name>Fe(2+)</name>
        <dbReference type="ChEBI" id="CHEBI:29033"/>
    </cofactor>
</comment>
<comment type="subunit">
    <text evidence="4">Homodimer.</text>
</comment>
<evidence type="ECO:0000256" key="8">
    <source>
        <dbReference type="ARBA" id="ARBA00023004"/>
    </source>
</evidence>
<evidence type="ECO:0000256" key="4">
    <source>
        <dbReference type="ARBA" id="ARBA00011738"/>
    </source>
</evidence>
<name>A0ABW3VIG5_9PSEU</name>
<accession>A0ABW3VIG5</accession>
<evidence type="ECO:0000256" key="7">
    <source>
        <dbReference type="ARBA" id="ARBA00023002"/>
    </source>
</evidence>
<dbReference type="PANTHER" id="PTHR20883:SF48">
    <property type="entry name" value="ECTOINE DIOXYGENASE"/>
    <property type="match status" value="1"/>
</dbReference>
<comment type="similarity">
    <text evidence="3">Belongs to the PhyH family. EctD subfamily.</text>
</comment>